<reference evidence="3" key="1">
    <citation type="submission" date="2017-02" db="UniProtKB">
        <authorList>
            <consortium name="WormBaseParasite"/>
        </authorList>
    </citation>
    <scope>IDENTIFICATION</scope>
</reference>
<dbReference type="AlphaFoldDB" id="A0A0M3KG06"/>
<keyword evidence="2" id="KW-1185">Reference proteome</keyword>
<dbReference type="InterPro" id="IPR036866">
    <property type="entry name" value="RibonucZ/Hydroxyglut_hydro"/>
</dbReference>
<evidence type="ECO:0000313" key="1">
    <source>
        <dbReference type="EMBL" id="VDK68770.1"/>
    </source>
</evidence>
<evidence type="ECO:0000313" key="2">
    <source>
        <dbReference type="Proteomes" id="UP000267096"/>
    </source>
</evidence>
<proteinExistence type="predicted"/>
<dbReference type="WBParaSite" id="ASIM_0001991801-mRNA-1">
    <property type="protein sequence ID" value="ASIM_0001991801-mRNA-1"/>
    <property type="gene ID" value="ASIM_0001991801"/>
</dbReference>
<accession>A0A0M3KG06</accession>
<dbReference type="Proteomes" id="UP000267096">
    <property type="component" value="Unassembled WGS sequence"/>
</dbReference>
<evidence type="ECO:0000313" key="3">
    <source>
        <dbReference type="WBParaSite" id="ASIM_0001991801-mRNA-1"/>
    </source>
</evidence>
<dbReference type="Gene3D" id="3.60.15.10">
    <property type="entry name" value="Ribonuclease Z/Hydroxyacylglutathione hydrolase-like"/>
    <property type="match status" value="1"/>
</dbReference>
<protein>
    <submittedName>
        <fullName evidence="3">Persulfide dioxygenase ETHE1, mitochondrial (inferred by orthology to a human protein)</fullName>
    </submittedName>
</protein>
<dbReference type="OrthoDB" id="449487at2759"/>
<sequence>MNFIQFKGFLQSSVAEEKKYNTRLTKNFDEFLNIMNNLNLSYPKQIDKSLPANKVCGVYELMDEETRKLVSEGAAGKQ</sequence>
<dbReference type="EMBL" id="UYRR01037007">
    <property type="protein sequence ID" value="VDK68770.1"/>
    <property type="molecule type" value="Genomic_DNA"/>
</dbReference>
<organism evidence="3">
    <name type="scientific">Anisakis simplex</name>
    <name type="common">Herring worm</name>
    <dbReference type="NCBI Taxonomy" id="6269"/>
    <lineage>
        <taxon>Eukaryota</taxon>
        <taxon>Metazoa</taxon>
        <taxon>Ecdysozoa</taxon>
        <taxon>Nematoda</taxon>
        <taxon>Chromadorea</taxon>
        <taxon>Rhabditida</taxon>
        <taxon>Spirurina</taxon>
        <taxon>Ascaridomorpha</taxon>
        <taxon>Ascaridoidea</taxon>
        <taxon>Anisakidae</taxon>
        <taxon>Anisakis</taxon>
        <taxon>Anisakis simplex complex</taxon>
    </lineage>
</organism>
<reference evidence="1 2" key="2">
    <citation type="submission" date="2018-11" db="EMBL/GenBank/DDBJ databases">
        <authorList>
            <consortium name="Pathogen Informatics"/>
        </authorList>
    </citation>
    <scope>NUCLEOTIDE SEQUENCE [LARGE SCALE GENOMIC DNA]</scope>
</reference>
<name>A0A0M3KG06_ANISI</name>
<gene>
    <name evidence="1" type="ORF">ASIM_LOCUS19304</name>
</gene>